<proteinExistence type="predicted"/>
<dbReference type="GO" id="GO:0006629">
    <property type="term" value="P:lipid metabolic process"/>
    <property type="evidence" value="ECO:0007669"/>
    <property type="project" value="InterPro"/>
</dbReference>
<keyword evidence="1" id="KW-0378">Hydrolase</keyword>
<dbReference type="SUPFAM" id="SSF53474">
    <property type="entry name" value="alpha/beta-Hydrolases"/>
    <property type="match status" value="1"/>
</dbReference>
<keyword evidence="6" id="KW-1185">Reference proteome</keyword>
<feature type="signal peptide" evidence="3">
    <location>
        <begin position="1"/>
        <end position="30"/>
    </location>
</feature>
<evidence type="ECO:0000313" key="6">
    <source>
        <dbReference type="Proteomes" id="UP000594638"/>
    </source>
</evidence>
<dbReference type="OrthoDB" id="438440at2759"/>
<feature type="chain" id="PRO_5035810779" evidence="3">
    <location>
        <begin position="31"/>
        <end position="258"/>
    </location>
</feature>
<dbReference type="PANTHER" id="PTHR46086">
    <property type="entry name" value="ALPHA/BETA-HYDROLASES SUPERFAMILY PROTEIN"/>
    <property type="match status" value="1"/>
</dbReference>
<dbReference type="AlphaFoldDB" id="A0A8S0TRF4"/>
<keyword evidence="2" id="KW-1133">Transmembrane helix</keyword>
<evidence type="ECO:0000256" key="1">
    <source>
        <dbReference type="ARBA" id="ARBA00022801"/>
    </source>
</evidence>
<dbReference type="PANTHER" id="PTHR46086:SF17">
    <property type="entry name" value="ALPHA_BETA-HYDROLASES SUPERFAMILY PROTEIN"/>
    <property type="match status" value="1"/>
</dbReference>
<protein>
    <submittedName>
        <fullName evidence="5">Probable feruloyl esterase A</fullName>
    </submittedName>
</protein>
<feature type="transmembrane region" description="Helical" evidence="2">
    <location>
        <begin position="199"/>
        <end position="220"/>
    </location>
</feature>
<dbReference type="InterPro" id="IPR002921">
    <property type="entry name" value="Fungal_lipase-type"/>
</dbReference>
<evidence type="ECO:0000256" key="2">
    <source>
        <dbReference type="SAM" id="Phobius"/>
    </source>
</evidence>
<reference evidence="5 6" key="1">
    <citation type="submission" date="2019-12" db="EMBL/GenBank/DDBJ databases">
        <authorList>
            <person name="Alioto T."/>
            <person name="Alioto T."/>
            <person name="Gomez Garrido J."/>
        </authorList>
    </citation>
    <scope>NUCLEOTIDE SEQUENCE [LARGE SCALE GENOMIC DNA]</scope>
</reference>
<dbReference type="PROSITE" id="PS51257">
    <property type="entry name" value="PROKAR_LIPOPROTEIN"/>
    <property type="match status" value="1"/>
</dbReference>
<comment type="caution">
    <text evidence="5">The sequence shown here is derived from an EMBL/GenBank/DDBJ whole genome shotgun (WGS) entry which is preliminary data.</text>
</comment>
<dbReference type="Pfam" id="PF01764">
    <property type="entry name" value="Lipase_3"/>
    <property type="match status" value="1"/>
</dbReference>
<keyword evidence="2" id="KW-0472">Membrane</keyword>
<evidence type="ECO:0000256" key="3">
    <source>
        <dbReference type="SAM" id="SignalP"/>
    </source>
</evidence>
<dbReference type="Proteomes" id="UP000594638">
    <property type="component" value="Unassembled WGS sequence"/>
</dbReference>
<feature type="domain" description="Fungal lipase-type" evidence="4">
    <location>
        <begin position="119"/>
        <end position="244"/>
    </location>
</feature>
<organism evidence="5 6">
    <name type="scientific">Olea europaea subsp. europaea</name>
    <dbReference type="NCBI Taxonomy" id="158383"/>
    <lineage>
        <taxon>Eukaryota</taxon>
        <taxon>Viridiplantae</taxon>
        <taxon>Streptophyta</taxon>
        <taxon>Embryophyta</taxon>
        <taxon>Tracheophyta</taxon>
        <taxon>Spermatophyta</taxon>
        <taxon>Magnoliopsida</taxon>
        <taxon>eudicotyledons</taxon>
        <taxon>Gunneridae</taxon>
        <taxon>Pentapetalae</taxon>
        <taxon>asterids</taxon>
        <taxon>lamiids</taxon>
        <taxon>Lamiales</taxon>
        <taxon>Oleaceae</taxon>
        <taxon>Oleeae</taxon>
        <taxon>Olea</taxon>
    </lineage>
</organism>
<sequence length="258" mass="28971">MVEKGKMKFRVFSILVLLIFTSSCLQVARSESEPDPDPDVVETDGGDLGIVGEDIQDFGGGSFSPAPGVETICVFPKNPSKLFVAGEEGELLVGIKNEDYQEKATTQALMFNDQNDKIVVAFRGTEAFYANAWSTDFYISWYEIQGLGKVHGGFMKALRLQRNQGWPREQAADKKQEVAYYAIRKILKQLLQKNEKAKFIITGHSLGGALAILFPAILAFHPETWLLERLEGIYTFGQPRVGGKIWRILDRRIKKIQH</sequence>
<evidence type="ECO:0000313" key="5">
    <source>
        <dbReference type="EMBL" id="CAA3006049.1"/>
    </source>
</evidence>
<evidence type="ECO:0000259" key="4">
    <source>
        <dbReference type="Pfam" id="PF01764"/>
    </source>
</evidence>
<dbReference type="CDD" id="cd00519">
    <property type="entry name" value="Lipase_3"/>
    <property type="match status" value="1"/>
</dbReference>
<dbReference type="Gene3D" id="3.40.50.1820">
    <property type="entry name" value="alpha/beta hydrolase"/>
    <property type="match status" value="1"/>
</dbReference>
<accession>A0A8S0TRF4</accession>
<dbReference type="GO" id="GO:0004806">
    <property type="term" value="F:triacylglycerol lipase activity"/>
    <property type="evidence" value="ECO:0007669"/>
    <property type="project" value="InterPro"/>
</dbReference>
<dbReference type="EMBL" id="CACTIH010007256">
    <property type="protein sequence ID" value="CAA3006049.1"/>
    <property type="molecule type" value="Genomic_DNA"/>
</dbReference>
<gene>
    <name evidence="5" type="ORF">OLEA9_A041344</name>
</gene>
<keyword evidence="3" id="KW-0732">Signal</keyword>
<name>A0A8S0TRF4_OLEEU</name>
<dbReference type="InterPro" id="IPR029058">
    <property type="entry name" value="AB_hydrolase_fold"/>
</dbReference>
<dbReference type="Gramene" id="OE9A041344T1">
    <property type="protein sequence ID" value="OE9A041344C1"/>
    <property type="gene ID" value="OE9A041344"/>
</dbReference>
<dbReference type="InterPro" id="IPR044819">
    <property type="entry name" value="OBL-like"/>
</dbReference>
<keyword evidence="2" id="KW-0812">Transmembrane</keyword>